<accession>A0ABZ2MEQ6</accession>
<comment type="similarity">
    <text evidence="2">Belongs to the DedA family.</text>
</comment>
<reference evidence="9 10" key="1">
    <citation type="submission" date="2024-02" db="EMBL/GenBank/DDBJ databases">
        <title>Janibacter sp. nov., isolated from gut of marine sandworm.</title>
        <authorList>
            <person name="Kim B."/>
            <person name="Jun M.O."/>
            <person name="Shin N.-R."/>
        </authorList>
    </citation>
    <scope>NUCLEOTIDE SEQUENCE [LARGE SCALE GENOMIC DNA]</scope>
    <source>
        <strain evidence="9 10">A1S7</strain>
    </source>
</reference>
<dbReference type="Proteomes" id="UP001382727">
    <property type="component" value="Chromosome"/>
</dbReference>
<feature type="domain" description="VTT" evidence="8">
    <location>
        <begin position="6"/>
        <end position="111"/>
    </location>
</feature>
<keyword evidence="6 7" id="KW-0472">Membrane</keyword>
<comment type="subcellular location">
    <subcellularLocation>
        <location evidence="1">Cell membrane</location>
        <topology evidence="1">Multi-pass membrane protein</topology>
    </subcellularLocation>
</comment>
<dbReference type="EMBL" id="CP144913">
    <property type="protein sequence ID" value="WXB75498.1"/>
    <property type="molecule type" value="Genomic_DNA"/>
</dbReference>
<gene>
    <name evidence="9" type="ORF">V1351_11130</name>
</gene>
<evidence type="ECO:0000313" key="10">
    <source>
        <dbReference type="Proteomes" id="UP001382727"/>
    </source>
</evidence>
<feature type="transmembrane region" description="Helical" evidence="7">
    <location>
        <begin position="125"/>
        <end position="145"/>
    </location>
</feature>
<sequence>MTWSAFLPTFGLLFLVVMARANATYWLGRGAAAGSRRYLRTGEGENSPRWQKARELINSWGPLAVAICFLTVGIQTAVNGTAGVTRMPLRRYLPAVTIGSILWAALYATVGLAAARAWLAAAARWPGTVAALAVLLVLAVGVVIWRRRRSMTNRVATLPPTAREAVPATTDDVRS</sequence>
<dbReference type="Pfam" id="PF09335">
    <property type="entry name" value="VTT_dom"/>
    <property type="match status" value="1"/>
</dbReference>
<evidence type="ECO:0000256" key="6">
    <source>
        <dbReference type="ARBA" id="ARBA00023136"/>
    </source>
</evidence>
<evidence type="ECO:0000313" key="9">
    <source>
        <dbReference type="EMBL" id="WXB75498.1"/>
    </source>
</evidence>
<keyword evidence="5 7" id="KW-1133">Transmembrane helix</keyword>
<dbReference type="PANTHER" id="PTHR42709">
    <property type="entry name" value="ALKALINE PHOSPHATASE LIKE PROTEIN"/>
    <property type="match status" value="1"/>
</dbReference>
<keyword evidence="4 7" id="KW-0812">Transmembrane</keyword>
<evidence type="ECO:0000256" key="7">
    <source>
        <dbReference type="SAM" id="Phobius"/>
    </source>
</evidence>
<dbReference type="PANTHER" id="PTHR42709:SF6">
    <property type="entry name" value="UNDECAPRENYL PHOSPHATE TRANSPORTER A"/>
    <property type="match status" value="1"/>
</dbReference>
<feature type="transmembrane region" description="Helical" evidence="7">
    <location>
        <begin position="92"/>
        <end position="119"/>
    </location>
</feature>
<evidence type="ECO:0000256" key="3">
    <source>
        <dbReference type="ARBA" id="ARBA00022475"/>
    </source>
</evidence>
<name>A0ABZ2MEQ6_9MICO</name>
<organism evidence="9 10">
    <name type="scientific">Janibacter alittae</name>
    <dbReference type="NCBI Taxonomy" id="3115209"/>
    <lineage>
        <taxon>Bacteria</taxon>
        <taxon>Bacillati</taxon>
        <taxon>Actinomycetota</taxon>
        <taxon>Actinomycetes</taxon>
        <taxon>Micrococcales</taxon>
        <taxon>Intrasporangiaceae</taxon>
        <taxon>Janibacter</taxon>
    </lineage>
</organism>
<keyword evidence="3" id="KW-1003">Cell membrane</keyword>
<proteinExistence type="inferred from homology"/>
<protein>
    <submittedName>
        <fullName evidence="9">VTT domain-containing protein</fullName>
    </submittedName>
</protein>
<feature type="transmembrane region" description="Helical" evidence="7">
    <location>
        <begin position="60"/>
        <end position="80"/>
    </location>
</feature>
<evidence type="ECO:0000256" key="1">
    <source>
        <dbReference type="ARBA" id="ARBA00004651"/>
    </source>
</evidence>
<evidence type="ECO:0000256" key="5">
    <source>
        <dbReference type="ARBA" id="ARBA00022989"/>
    </source>
</evidence>
<dbReference type="InterPro" id="IPR032816">
    <property type="entry name" value="VTT_dom"/>
</dbReference>
<dbReference type="InterPro" id="IPR051311">
    <property type="entry name" value="DedA_domain"/>
</dbReference>
<evidence type="ECO:0000259" key="8">
    <source>
        <dbReference type="Pfam" id="PF09335"/>
    </source>
</evidence>
<keyword evidence="10" id="KW-1185">Reference proteome</keyword>
<dbReference type="RefSeq" id="WP_338748220.1">
    <property type="nucleotide sequence ID" value="NZ_CP144913.1"/>
</dbReference>
<evidence type="ECO:0000256" key="4">
    <source>
        <dbReference type="ARBA" id="ARBA00022692"/>
    </source>
</evidence>
<evidence type="ECO:0000256" key="2">
    <source>
        <dbReference type="ARBA" id="ARBA00010792"/>
    </source>
</evidence>